<dbReference type="Proteomes" id="UP001528912">
    <property type="component" value="Unassembled WGS sequence"/>
</dbReference>
<evidence type="ECO:0000313" key="1">
    <source>
        <dbReference type="EMBL" id="MDF8263419.1"/>
    </source>
</evidence>
<keyword evidence="2" id="KW-1185">Reference proteome</keyword>
<evidence type="ECO:0000313" key="2">
    <source>
        <dbReference type="Proteomes" id="UP001528912"/>
    </source>
</evidence>
<organism evidence="1 2">
    <name type="scientific">Luteipulveratus flavus</name>
    <dbReference type="NCBI Taxonomy" id="3031728"/>
    <lineage>
        <taxon>Bacteria</taxon>
        <taxon>Bacillati</taxon>
        <taxon>Actinomycetota</taxon>
        <taxon>Actinomycetes</taxon>
        <taxon>Micrococcales</taxon>
        <taxon>Dermacoccaceae</taxon>
        <taxon>Luteipulveratus</taxon>
    </lineage>
</organism>
<dbReference type="EMBL" id="JAROAV010000010">
    <property type="protein sequence ID" value="MDF8263419.1"/>
    <property type="molecule type" value="Genomic_DNA"/>
</dbReference>
<reference evidence="1 2" key="1">
    <citation type="submission" date="2023-03" db="EMBL/GenBank/DDBJ databases">
        <title>YIM 133296 draft genome.</title>
        <authorList>
            <person name="Xiong L."/>
        </authorList>
    </citation>
    <scope>NUCLEOTIDE SEQUENCE [LARGE SCALE GENOMIC DNA]</scope>
    <source>
        <strain evidence="1 2">YIM 133296</strain>
    </source>
</reference>
<sequence>MSLSPEDLIKVELRMGRRGDGYDEVSVDDRLDAVVTAMRASQPYQQLLDPAGLAPAGRWRRGYDRAQVDALLGRLRDEAVHPS</sequence>
<comment type="caution">
    <text evidence="1">The sequence shown here is derived from an EMBL/GenBank/DDBJ whole genome shotgun (WGS) entry which is preliminary data.</text>
</comment>
<dbReference type="Gene3D" id="6.10.250.660">
    <property type="match status" value="1"/>
</dbReference>
<dbReference type="RefSeq" id="WP_277191150.1">
    <property type="nucleotide sequence ID" value="NZ_JAROAV010000010.1"/>
</dbReference>
<protein>
    <submittedName>
        <fullName evidence="1">DivIVA domain-containing protein</fullName>
    </submittedName>
</protein>
<name>A0ABT6C384_9MICO</name>
<dbReference type="NCBIfam" id="TIGR03544">
    <property type="entry name" value="DivI1A_domain"/>
    <property type="match status" value="1"/>
</dbReference>
<proteinExistence type="predicted"/>
<dbReference type="InterPro" id="IPR019933">
    <property type="entry name" value="DivIVA_domain"/>
</dbReference>
<accession>A0ABT6C384</accession>
<gene>
    <name evidence="1" type="ORF">P4R38_04060</name>
</gene>